<dbReference type="Pfam" id="PF00514">
    <property type="entry name" value="Arm"/>
    <property type="match status" value="1"/>
</dbReference>
<dbReference type="Proteomes" id="UP000694888">
    <property type="component" value="Unplaced"/>
</dbReference>
<feature type="chain" id="PRO_5046805432" evidence="1">
    <location>
        <begin position="16"/>
        <end position="275"/>
    </location>
</feature>
<feature type="signal peptide" evidence="1">
    <location>
        <begin position="1"/>
        <end position="15"/>
    </location>
</feature>
<dbReference type="InterPro" id="IPR016024">
    <property type="entry name" value="ARM-type_fold"/>
</dbReference>
<evidence type="ECO:0000313" key="3">
    <source>
        <dbReference type="Proteomes" id="UP000694888"/>
    </source>
</evidence>
<keyword evidence="1" id="KW-0732">Signal</keyword>
<protein>
    <submittedName>
        <fullName evidence="4">Uncharacterized protein LOC101859901</fullName>
    </submittedName>
</protein>
<organism evidence="3 4">
    <name type="scientific">Aplysia californica</name>
    <name type="common">California sea hare</name>
    <dbReference type="NCBI Taxonomy" id="6500"/>
    <lineage>
        <taxon>Eukaryota</taxon>
        <taxon>Metazoa</taxon>
        <taxon>Spiralia</taxon>
        <taxon>Lophotrochozoa</taxon>
        <taxon>Mollusca</taxon>
        <taxon>Gastropoda</taxon>
        <taxon>Heterobranchia</taxon>
        <taxon>Euthyneura</taxon>
        <taxon>Tectipleura</taxon>
        <taxon>Aplysiida</taxon>
        <taxon>Aplysioidea</taxon>
        <taxon>Aplysiidae</taxon>
        <taxon>Aplysia</taxon>
    </lineage>
</organism>
<evidence type="ECO:0000256" key="1">
    <source>
        <dbReference type="SAM" id="SignalP"/>
    </source>
</evidence>
<accession>A0ABM1ADK2</accession>
<dbReference type="SMART" id="SM00185">
    <property type="entry name" value="ARM"/>
    <property type="match status" value="2"/>
</dbReference>
<feature type="non-terminal residue" evidence="4">
    <location>
        <position position="275"/>
    </location>
</feature>
<gene>
    <name evidence="4" type="primary">LOC101859901</name>
</gene>
<dbReference type="SUPFAM" id="SSF48371">
    <property type="entry name" value="ARM repeat"/>
    <property type="match status" value="1"/>
</dbReference>
<dbReference type="Gene3D" id="1.25.10.10">
    <property type="entry name" value="Leucine-rich Repeat Variant"/>
    <property type="match status" value="1"/>
</dbReference>
<dbReference type="Gene3D" id="3.40.50.10140">
    <property type="entry name" value="Toll/interleukin-1 receptor homology (TIR) domain"/>
    <property type="match status" value="1"/>
</dbReference>
<dbReference type="InterPro" id="IPR035897">
    <property type="entry name" value="Toll_tir_struct_dom_sf"/>
</dbReference>
<evidence type="ECO:0000259" key="2">
    <source>
        <dbReference type="Pfam" id="PF13676"/>
    </source>
</evidence>
<evidence type="ECO:0000313" key="4">
    <source>
        <dbReference type="RefSeq" id="XP_012945637.1"/>
    </source>
</evidence>
<dbReference type="GeneID" id="101859901"/>
<reference evidence="4" key="1">
    <citation type="submission" date="2025-08" db="UniProtKB">
        <authorList>
            <consortium name="RefSeq"/>
        </authorList>
    </citation>
    <scope>IDENTIFICATION</scope>
</reference>
<keyword evidence="3" id="KW-1185">Reference proteome</keyword>
<dbReference type="PANTHER" id="PTHR46270:SF2">
    <property type="entry name" value="TIR DOMAIN-CONTAINING PROTEIN"/>
    <property type="match status" value="1"/>
</dbReference>
<dbReference type="InterPro" id="IPR000157">
    <property type="entry name" value="TIR_dom"/>
</dbReference>
<dbReference type="RefSeq" id="XP_012945637.1">
    <property type="nucleotide sequence ID" value="XM_013090183.2"/>
</dbReference>
<dbReference type="Pfam" id="PF13676">
    <property type="entry name" value="TIR_2"/>
    <property type="match status" value="1"/>
</dbReference>
<sequence>MSLLILSYIVDEVDAAVLSDNTNAIEKLVEWTKKATENEIDGRFLGFSAIELIEGLTKLAANDENKIKIVEKGALPVLLRMLQSSDPEEQRSSAECVWMLGFHEDAKPIMLRNSDLVQALTNLQSAPEAAVRKNVQGALWLLTGDRQQDRSSRRRSRLSLSAEDQDDGVPYIFLSYSWSEQELAKRLKEAMTEAGFKMWIDVEQMGGSTLQTMAEALEGAGLVLICGSERYQESPNCRLEAEYTFTLKKPFIPIKLQRNFEPSSWLGAMFGAKMY</sequence>
<dbReference type="InterPro" id="IPR011989">
    <property type="entry name" value="ARM-like"/>
</dbReference>
<proteinExistence type="predicted"/>
<feature type="domain" description="TIR" evidence="2">
    <location>
        <begin position="172"/>
        <end position="259"/>
    </location>
</feature>
<dbReference type="InterPro" id="IPR000225">
    <property type="entry name" value="Armadillo"/>
</dbReference>
<dbReference type="SUPFAM" id="SSF52200">
    <property type="entry name" value="Toll/Interleukin receptor TIR domain"/>
    <property type="match status" value="1"/>
</dbReference>
<name>A0ABM1ADK2_APLCA</name>
<dbReference type="PANTHER" id="PTHR46270">
    <property type="entry name" value="ARMADILLO-TYPE FOLD-RELATED"/>
    <property type="match status" value="1"/>
</dbReference>